<organism evidence="3 4">
    <name type="scientific">Paenibacillus cisolokensis</name>
    <dbReference type="NCBI Taxonomy" id="1658519"/>
    <lineage>
        <taxon>Bacteria</taxon>
        <taxon>Bacillati</taxon>
        <taxon>Bacillota</taxon>
        <taxon>Bacilli</taxon>
        <taxon>Bacillales</taxon>
        <taxon>Paenibacillaceae</taxon>
        <taxon>Paenibacillus</taxon>
    </lineage>
</organism>
<feature type="domain" description="Putative amidase" evidence="2">
    <location>
        <begin position="199"/>
        <end position="355"/>
    </location>
</feature>
<protein>
    <recommendedName>
        <fullName evidence="2">Putative amidase domain-containing protein</fullName>
    </recommendedName>
</protein>
<dbReference type="Proteomes" id="UP000680304">
    <property type="component" value="Unassembled WGS sequence"/>
</dbReference>
<feature type="region of interest" description="Disordered" evidence="1">
    <location>
        <begin position="1"/>
        <end position="24"/>
    </location>
</feature>
<evidence type="ECO:0000259" key="2">
    <source>
        <dbReference type="Pfam" id="PF12671"/>
    </source>
</evidence>
<reference evidence="3 4" key="1">
    <citation type="submission" date="2021-04" db="EMBL/GenBank/DDBJ databases">
        <title>Draft genome sequence of Paenibacillus cisolokensis, LC2-13A.</title>
        <authorList>
            <person name="Uke A."/>
            <person name="Chhe C."/>
            <person name="Baramee S."/>
            <person name="Kosugi A."/>
        </authorList>
    </citation>
    <scope>NUCLEOTIDE SEQUENCE [LARGE SCALE GENOMIC DNA]</scope>
    <source>
        <strain evidence="3 4">LC2-13A</strain>
    </source>
</reference>
<dbReference type="RefSeq" id="WP_213530584.1">
    <property type="nucleotide sequence ID" value="NZ_BOVJ01000163.1"/>
</dbReference>
<evidence type="ECO:0000313" key="4">
    <source>
        <dbReference type="Proteomes" id="UP000680304"/>
    </source>
</evidence>
<dbReference type="EMBL" id="BOVJ01000163">
    <property type="protein sequence ID" value="GIQ66032.1"/>
    <property type="molecule type" value="Genomic_DNA"/>
</dbReference>
<evidence type="ECO:0000313" key="3">
    <source>
        <dbReference type="EMBL" id="GIQ66032.1"/>
    </source>
</evidence>
<dbReference type="Pfam" id="PF12671">
    <property type="entry name" value="Amidase_6"/>
    <property type="match status" value="1"/>
</dbReference>
<dbReference type="PANTHER" id="PTHR40032">
    <property type="entry name" value="EXPORTED PROTEIN-RELATED"/>
    <property type="match status" value="1"/>
</dbReference>
<dbReference type="InterPro" id="IPR024301">
    <property type="entry name" value="Amidase_6"/>
</dbReference>
<keyword evidence="4" id="KW-1185">Reference proteome</keyword>
<accession>A0ABQ4NCS0</accession>
<sequence length="370" mass="42731">MPRTGSRGGQRSLPSRSAQPKPAGWKEAVREYVRQYNQGEIDQHVAVFDGIMSDHDHRYRLDDRLRRLRDRELLRGALPAASSTKTEVLRVQESPGEVSVLVGLHIKRTIDQRGREYTEERCERERLWLSEDSGRWIVTRVEPWIGERRPRYGPGSADMIFDPAFGDAEESYRGSFRPLPSPYLNYDLLPSMKRRRATKYRRDLAAAYADRWWNEPNPAFEAFAVNCTNYVSQCIFAGNAPMNYTGRRESGWWYKGRVGGRENWSFSWAVSHALHDYLSRPGTNGMRAVPLASAAELKLGDVIIYDWNGDGRYQHTTIVTAFDADGMPLVNANTVSSRHRYWDYQDSYAWTEQTRYRFFTLPTNFSMSGT</sequence>
<proteinExistence type="predicted"/>
<comment type="caution">
    <text evidence="3">The sequence shown here is derived from an EMBL/GenBank/DDBJ whole genome shotgun (WGS) entry which is preliminary data.</text>
</comment>
<name>A0ABQ4NCS0_9BACL</name>
<evidence type="ECO:0000256" key="1">
    <source>
        <dbReference type="SAM" id="MobiDB-lite"/>
    </source>
</evidence>
<dbReference type="PANTHER" id="PTHR40032:SF1">
    <property type="entry name" value="EXPORTED PROTEIN"/>
    <property type="match status" value="1"/>
</dbReference>
<gene>
    <name evidence="3" type="ORF">PACILC2_46000</name>
</gene>